<sequence length="288" mass="30760">MIAAAVFLLEHGRKTQVPPARKADLPAARVKIPPRPETRHEALSSSHAPHPESKPAKPHQAALPHTSGPGRVAIIIDDMGASPKELQALLSIELPLTFSVIPSLAHAREVAEKAHAAGREVMVHMPMEPEGYPRQPMEKVGVLVAMSDAEIANRVNSYFRTVPHAVGANNHMGSQFTQSAEKMEVVLKVLQGKGMFFVDSMTSPASAGLRTAKALGVRCAARQVFLDNVQDEALIGKQLAQAVSIARKKGSAIAICHPHPATIRALKALMPQLAREGITFVPASALTS</sequence>
<dbReference type="Pfam" id="PF04748">
    <property type="entry name" value="Polysacc_deac_2"/>
    <property type="match status" value="1"/>
</dbReference>
<evidence type="ECO:0000256" key="1">
    <source>
        <dbReference type="SAM" id="MobiDB-lite"/>
    </source>
</evidence>
<dbReference type="SUPFAM" id="SSF88713">
    <property type="entry name" value="Glycoside hydrolase/deacetylase"/>
    <property type="match status" value="1"/>
</dbReference>
<dbReference type="Gene3D" id="3.20.20.370">
    <property type="entry name" value="Glycoside hydrolase/deacetylase"/>
    <property type="match status" value="1"/>
</dbReference>
<keyword evidence="3" id="KW-1185">Reference proteome</keyword>
<evidence type="ECO:0000313" key="3">
    <source>
        <dbReference type="Proteomes" id="UP000556026"/>
    </source>
</evidence>
<evidence type="ECO:0008006" key="4">
    <source>
        <dbReference type="Google" id="ProtNLM"/>
    </source>
</evidence>
<evidence type="ECO:0000313" key="2">
    <source>
        <dbReference type="EMBL" id="GFO59501.1"/>
    </source>
</evidence>
<dbReference type="CDD" id="cd10936">
    <property type="entry name" value="CE4_DAC2"/>
    <property type="match status" value="1"/>
</dbReference>
<accession>A0A6V8MHM7</accession>
<dbReference type="InterPro" id="IPR011330">
    <property type="entry name" value="Glyco_hydro/deAcase_b/a-brl"/>
</dbReference>
<dbReference type="GO" id="GO:0005975">
    <property type="term" value="P:carbohydrate metabolic process"/>
    <property type="evidence" value="ECO:0007669"/>
    <property type="project" value="InterPro"/>
</dbReference>
<dbReference type="EMBL" id="BLXX01000004">
    <property type="protein sequence ID" value="GFO59501.1"/>
    <property type="molecule type" value="Genomic_DNA"/>
</dbReference>
<reference evidence="3" key="1">
    <citation type="submission" date="2020-06" db="EMBL/GenBank/DDBJ databases">
        <title>Draft genomic sequence of Geomonas sp. Red330.</title>
        <authorList>
            <person name="Itoh H."/>
            <person name="Zhenxing X."/>
            <person name="Ushijima N."/>
            <person name="Masuda Y."/>
            <person name="Shiratori Y."/>
            <person name="Senoo K."/>
        </authorList>
    </citation>
    <scope>NUCLEOTIDE SEQUENCE [LARGE SCALE GENOMIC DNA]</scope>
    <source>
        <strain evidence="3">Red330</strain>
    </source>
</reference>
<organism evidence="2 3">
    <name type="scientific">Geomonas silvestris</name>
    <dbReference type="NCBI Taxonomy" id="2740184"/>
    <lineage>
        <taxon>Bacteria</taxon>
        <taxon>Pseudomonadati</taxon>
        <taxon>Thermodesulfobacteriota</taxon>
        <taxon>Desulfuromonadia</taxon>
        <taxon>Geobacterales</taxon>
        <taxon>Geobacteraceae</taxon>
        <taxon>Geomonas</taxon>
    </lineage>
</organism>
<dbReference type="InterPro" id="IPR006837">
    <property type="entry name" value="Divergent_DAC"/>
</dbReference>
<name>A0A6V8MHM7_9BACT</name>
<feature type="region of interest" description="Disordered" evidence="1">
    <location>
        <begin position="15"/>
        <end position="68"/>
    </location>
</feature>
<dbReference type="AlphaFoldDB" id="A0A6V8MHM7"/>
<proteinExistence type="predicted"/>
<dbReference type="PANTHER" id="PTHR30105">
    <property type="entry name" value="UNCHARACTERIZED YIBQ-RELATED"/>
    <property type="match status" value="1"/>
</dbReference>
<dbReference type="Proteomes" id="UP000556026">
    <property type="component" value="Unassembled WGS sequence"/>
</dbReference>
<gene>
    <name evidence="2" type="primary">yibQ</name>
    <name evidence="2" type="ORF">GMST_18260</name>
</gene>
<protein>
    <recommendedName>
        <fullName evidence="4">Divergent polysaccharide deacetylase family protein</fullName>
    </recommendedName>
</protein>
<comment type="caution">
    <text evidence="2">The sequence shown here is derived from an EMBL/GenBank/DDBJ whole genome shotgun (WGS) entry which is preliminary data.</text>
</comment>
<dbReference type="PANTHER" id="PTHR30105:SF2">
    <property type="entry name" value="DIVERGENT POLYSACCHARIDE DEACETYLASE SUPERFAMILY"/>
    <property type="match status" value="1"/>
</dbReference>